<name>A0ABD3X0S5_SINWO</name>
<dbReference type="EMBL" id="JBJQND010000004">
    <property type="protein sequence ID" value="KAL3879330.1"/>
    <property type="molecule type" value="Genomic_DNA"/>
</dbReference>
<keyword evidence="2" id="KW-1185">Reference proteome</keyword>
<evidence type="ECO:0000313" key="2">
    <source>
        <dbReference type="Proteomes" id="UP001634394"/>
    </source>
</evidence>
<evidence type="ECO:0000313" key="1">
    <source>
        <dbReference type="EMBL" id="KAL3879330.1"/>
    </source>
</evidence>
<gene>
    <name evidence="1" type="ORF">ACJMK2_031630</name>
</gene>
<sequence length="109" mass="11997">MEQVSETGTLNEESGRLCRVTLYESVSGTLFHSNKETNPFHNLEQTQSYTIGLLRTNDQRITIVFASHSRDTSGLSSPDGTAIVTILPNMRHLVIFITDCALPLSLGDS</sequence>
<accession>A0ABD3X0S5</accession>
<dbReference type="AlphaFoldDB" id="A0ABD3X0S5"/>
<protein>
    <submittedName>
        <fullName evidence="1">Uncharacterized protein</fullName>
    </submittedName>
</protein>
<dbReference type="Proteomes" id="UP001634394">
    <property type="component" value="Unassembled WGS sequence"/>
</dbReference>
<proteinExistence type="predicted"/>
<reference evidence="1 2" key="1">
    <citation type="submission" date="2024-11" db="EMBL/GenBank/DDBJ databases">
        <title>Chromosome-level genome assembly of the freshwater bivalve Anodonta woodiana.</title>
        <authorList>
            <person name="Chen X."/>
        </authorList>
    </citation>
    <scope>NUCLEOTIDE SEQUENCE [LARGE SCALE GENOMIC DNA]</scope>
    <source>
        <strain evidence="1">MN2024</strain>
        <tissue evidence="1">Gills</tissue>
    </source>
</reference>
<comment type="caution">
    <text evidence="1">The sequence shown here is derived from an EMBL/GenBank/DDBJ whole genome shotgun (WGS) entry which is preliminary data.</text>
</comment>
<organism evidence="1 2">
    <name type="scientific">Sinanodonta woodiana</name>
    <name type="common">Chinese pond mussel</name>
    <name type="synonym">Anodonta woodiana</name>
    <dbReference type="NCBI Taxonomy" id="1069815"/>
    <lineage>
        <taxon>Eukaryota</taxon>
        <taxon>Metazoa</taxon>
        <taxon>Spiralia</taxon>
        <taxon>Lophotrochozoa</taxon>
        <taxon>Mollusca</taxon>
        <taxon>Bivalvia</taxon>
        <taxon>Autobranchia</taxon>
        <taxon>Heteroconchia</taxon>
        <taxon>Palaeoheterodonta</taxon>
        <taxon>Unionida</taxon>
        <taxon>Unionoidea</taxon>
        <taxon>Unionidae</taxon>
        <taxon>Unioninae</taxon>
        <taxon>Sinanodonta</taxon>
    </lineage>
</organism>